<dbReference type="Pfam" id="PF12833">
    <property type="entry name" value="HTH_18"/>
    <property type="match status" value="1"/>
</dbReference>
<protein>
    <submittedName>
        <fullName evidence="5">Helix-turn-helix, AraC domain-containing protein</fullName>
    </submittedName>
</protein>
<dbReference type="Pfam" id="PF20240">
    <property type="entry name" value="DUF6597"/>
    <property type="match status" value="1"/>
</dbReference>
<dbReference type="PROSITE" id="PS01124">
    <property type="entry name" value="HTH_ARAC_FAMILY_2"/>
    <property type="match status" value="1"/>
</dbReference>
<sequence>MKFDIYIPSERLKPYIKQLVVSENANESMYKVFPSTSLVIGFQYRGHLINIINNSEHTLATAGITGLTDSYKIFKNSAGVGTVLVYFTEVGLAYFSSLPVNELFNQSVSLENLFDKYKIQETEEKLAAANSDQQRINVVEHFLLSQLKEIENDKLIVAAVRMIYESNGNIRIRELNDKLCISQSPFEKRFRKLVGTSPKKFASIVRFNNILSKIDQTKSLTEICYEYNYFDQAHFIKDFKKFTGDTPEYFKTQT</sequence>
<keyword evidence="1" id="KW-0805">Transcription regulation</keyword>
<evidence type="ECO:0000256" key="3">
    <source>
        <dbReference type="ARBA" id="ARBA00023163"/>
    </source>
</evidence>
<organism evidence="5 6">
    <name type="scientific">Emticicia oligotrophica (strain DSM 17448 / CIP 109782 / MTCC 6937 / GPTSA100-15)</name>
    <dbReference type="NCBI Taxonomy" id="929562"/>
    <lineage>
        <taxon>Bacteria</taxon>
        <taxon>Pseudomonadati</taxon>
        <taxon>Bacteroidota</taxon>
        <taxon>Cytophagia</taxon>
        <taxon>Cytophagales</taxon>
        <taxon>Leadbetterellaceae</taxon>
        <taxon>Emticicia</taxon>
    </lineage>
</organism>
<evidence type="ECO:0000313" key="6">
    <source>
        <dbReference type="Proteomes" id="UP000002875"/>
    </source>
</evidence>
<keyword evidence="2" id="KW-0238">DNA-binding</keyword>
<accession>A0ABN4APX1</accession>
<evidence type="ECO:0000256" key="2">
    <source>
        <dbReference type="ARBA" id="ARBA00023125"/>
    </source>
</evidence>
<dbReference type="PANTHER" id="PTHR46796">
    <property type="entry name" value="HTH-TYPE TRANSCRIPTIONAL ACTIVATOR RHAS-RELATED"/>
    <property type="match status" value="1"/>
</dbReference>
<feature type="domain" description="HTH araC/xylS-type" evidence="4">
    <location>
        <begin position="154"/>
        <end position="253"/>
    </location>
</feature>
<dbReference type="RefSeq" id="WP_015029577.1">
    <property type="nucleotide sequence ID" value="NC_018748.1"/>
</dbReference>
<proteinExistence type="predicted"/>
<evidence type="ECO:0000313" key="5">
    <source>
        <dbReference type="EMBL" id="AFK03881.1"/>
    </source>
</evidence>
<dbReference type="InterPro" id="IPR050204">
    <property type="entry name" value="AraC_XylS_family_regulators"/>
</dbReference>
<dbReference type="InterPro" id="IPR046532">
    <property type="entry name" value="DUF6597"/>
</dbReference>
<dbReference type="Gene3D" id="1.10.10.60">
    <property type="entry name" value="Homeodomain-like"/>
    <property type="match status" value="1"/>
</dbReference>
<dbReference type="InterPro" id="IPR018060">
    <property type="entry name" value="HTH_AraC"/>
</dbReference>
<dbReference type="Proteomes" id="UP000002875">
    <property type="component" value="Chromosome"/>
</dbReference>
<reference evidence="5 6" key="1">
    <citation type="submission" date="2011-07" db="EMBL/GenBank/DDBJ databases">
        <title>The complete genome of chromosome of Emticicia oligotrophica DSM 17448.</title>
        <authorList>
            <consortium name="US DOE Joint Genome Institute (JGI-PGF)"/>
            <person name="Lucas S."/>
            <person name="Han J."/>
            <person name="Lapidus A."/>
            <person name="Bruce D."/>
            <person name="Goodwin L."/>
            <person name="Pitluck S."/>
            <person name="Peters L."/>
            <person name="Kyrpides N."/>
            <person name="Mavromatis K."/>
            <person name="Ivanova N."/>
            <person name="Ovchinnikova G."/>
            <person name="Teshima H."/>
            <person name="Detter J.C."/>
            <person name="Tapia R."/>
            <person name="Han C."/>
            <person name="Land M."/>
            <person name="Hauser L."/>
            <person name="Markowitz V."/>
            <person name="Cheng J.-F."/>
            <person name="Hugenholtz P."/>
            <person name="Woyke T."/>
            <person name="Wu D."/>
            <person name="Tindall B."/>
            <person name="Pomrenke H."/>
            <person name="Brambilla E."/>
            <person name="Klenk H.-P."/>
            <person name="Eisen J.A."/>
        </authorList>
    </citation>
    <scope>NUCLEOTIDE SEQUENCE [LARGE SCALE GENOMIC DNA]</scope>
    <source>
        <strain evidence="5 6">DSM 17448</strain>
    </source>
</reference>
<dbReference type="PANTHER" id="PTHR46796:SF13">
    <property type="entry name" value="HTH-TYPE TRANSCRIPTIONAL ACTIVATOR RHAS"/>
    <property type="match status" value="1"/>
</dbReference>
<keyword evidence="3" id="KW-0804">Transcription</keyword>
<gene>
    <name evidence="5" type="ordered locus">Emtol_2745</name>
</gene>
<keyword evidence="6" id="KW-1185">Reference proteome</keyword>
<dbReference type="SMART" id="SM00342">
    <property type="entry name" value="HTH_ARAC"/>
    <property type="match status" value="1"/>
</dbReference>
<evidence type="ECO:0000259" key="4">
    <source>
        <dbReference type="PROSITE" id="PS01124"/>
    </source>
</evidence>
<name>A0ABN4APX1_EMTOG</name>
<dbReference type="InterPro" id="IPR009057">
    <property type="entry name" value="Homeodomain-like_sf"/>
</dbReference>
<evidence type="ECO:0000256" key="1">
    <source>
        <dbReference type="ARBA" id="ARBA00023015"/>
    </source>
</evidence>
<dbReference type="SUPFAM" id="SSF46689">
    <property type="entry name" value="Homeodomain-like"/>
    <property type="match status" value="1"/>
</dbReference>
<dbReference type="EMBL" id="CP002961">
    <property type="protein sequence ID" value="AFK03881.1"/>
    <property type="molecule type" value="Genomic_DNA"/>
</dbReference>